<gene>
    <name evidence="1" type="ORF">SBF1_2530006</name>
</gene>
<name>A0A2U3KPE7_9FIRM</name>
<reference evidence="2" key="1">
    <citation type="submission" date="2018-02" db="EMBL/GenBank/DDBJ databases">
        <authorList>
            <person name="Hausmann B."/>
        </authorList>
    </citation>
    <scope>NUCLEOTIDE SEQUENCE [LARGE SCALE GENOMIC DNA]</scope>
    <source>
        <strain evidence="2">Peat soil MAG SbF1</strain>
    </source>
</reference>
<dbReference type="Proteomes" id="UP000238916">
    <property type="component" value="Unassembled WGS sequence"/>
</dbReference>
<dbReference type="EMBL" id="OMOF01000172">
    <property type="protein sequence ID" value="SPF41561.1"/>
    <property type="molecule type" value="Genomic_DNA"/>
</dbReference>
<organism evidence="1 2">
    <name type="scientific">Candidatus Desulfosporosinus infrequens</name>
    <dbReference type="NCBI Taxonomy" id="2043169"/>
    <lineage>
        <taxon>Bacteria</taxon>
        <taxon>Bacillati</taxon>
        <taxon>Bacillota</taxon>
        <taxon>Clostridia</taxon>
        <taxon>Eubacteriales</taxon>
        <taxon>Desulfitobacteriaceae</taxon>
        <taxon>Desulfosporosinus</taxon>
    </lineage>
</organism>
<dbReference type="AlphaFoldDB" id="A0A2U3KPE7"/>
<protein>
    <submittedName>
        <fullName evidence="1">Uncharacterized protein</fullName>
    </submittedName>
</protein>
<proteinExistence type="predicted"/>
<evidence type="ECO:0000313" key="1">
    <source>
        <dbReference type="EMBL" id="SPF41561.1"/>
    </source>
</evidence>
<evidence type="ECO:0000313" key="2">
    <source>
        <dbReference type="Proteomes" id="UP000238916"/>
    </source>
</evidence>
<sequence>MDLSHNKVYNNIKGIICHVSVHVSQRTVYPAGLESAFFCLSIR</sequence>
<accession>A0A2U3KPE7</accession>